<dbReference type="EMBL" id="JARZHI010000042">
    <property type="protein sequence ID" value="MDI1434475.1"/>
    <property type="molecule type" value="Genomic_DNA"/>
</dbReference>
<dbReference type="RefSeq" id="WP_284721243.1">
    <property type="nucleotide sequence ID" value="NZ_JARZHI010000042.1"/>
</dbReference>
<protein>
    <submittedName>
        <fullName evidence="3">SWIM zinc finger family protein</fullName>
    </submittedName>
</protein>
<dbReference type="Pfam" id="PF04434">
    <property type="entry name" value="SWIM"/>
    <property type="match status" value="1"/>
</dbReference>
<dbReference type="InterPro" id="IPR007527">
    <property type="entry name" value="Znf_SWIM"/>
</dbReference>
<organism evidence="3 4">
    <name type="scientific">Polyangium sorediatum</name>
    <dbReference type="NCBI Taxonomy" id="889274"/>
    <lineage>
        <taxon>Bacteria</taxon>
        <taxon>Pseudomonadati</taxon>
        <taxon>Myxococcota</taxon>
        <taxon>Polyangia</taxon>
        <taxon>Polyangiales</taxon>
        <taxon>Polyangiaceae</taxon>
        <taxon>Polyangium</taxon>
    </lineage>
</organism>
<name>A0ABT6P1K7_9BACT</name>
<evidence type="ECO:0000313" key="3">
    <source>
        <dbReference type="EMBL" id="MDI1434475.1"/>
    </source>
</evidence>
<gene>
    <name evidence="3" type="ORF">QHF89_33560</name>
</gene>
<evidence type="ECO:0000259" key="2">
    <source>
        <dbReference type="PROSITE" id="PS50966"/>
    </source>
</evidence>
<comment type="caution">
    <text evidence="3">The sequence shown here is derived from an EMBL/GenBank/DDBJ whole genome shotgun (WGS) entry which is preliminary data.</text>
</comment>
<sequence>MTWFGSLTVAFVQALAPDARALADAKKLAKVSAWRRLGREGDAVWGVALGSKGDAYAVFARSAEDARCSCPSRKRPCKHALGLLLLVANGHAFVEEALPAGHRYT</sequence>
<proteinExistence type="predicted"/>
<keyword evidence="4" id="KW-1185">Reference proteome</keyword>
<evidence type="ECO:0000256" key="1">
    <source>
        <dbReference type="PROSITE-ProRule" id="PRU00325"/>
    </source>
</evidence>
<dbReference type="PROSITE" id="PS50966">
    <property type="entry name" value="ZF_SWIM"/>
    <property type="match status" value="1"/>
</dbReference>
<keyword evidence="1" id="KW-0863">Zinc-finger</keyword>
<keyword evidence="1" id="KW-0479">Metal-binding</keyword>
<keyword evidence="1" id="KW-0862">Zinc</keyword>
<reference evidence="3 4" key="1">
    <citation type="submission" date="2023-04" db="EMBL/GenBank/DDBJ databases">
        <title>The genome sequence of Polyangium sorediatum DSM14670.</title>
        <authorList>
            <person name="Zhang X."/>
        </authorList>
    </citation>
    <scope>NUCLEOTIDE SEQUENCE [LARGE SCALE GENOMIC DNA]</scope>
    <source>
        <strain evidence="3 4">DSM 14670</strain>
    </source>
</reference>
<dbReference type="Proteomes" id="UP001160301">
    <property type="component" value="Unassembled WGS sequence"/>
</dbReference>
<accession>A0ABT6P1K7</accession>
<evidence type="ECO:0000313" key="4">
    <source>
        <dbReference type="Proteomes" id="UP001160301"/>
    </source>
</evidence>
<feature type="domain" description="SWIM-type" evidence="2">
    <location>
        <begin position="56"/>
        <end position="88"/>
    </location>
</feature>